<sequence>MTIVGLDLDTCTDDLMVQLYPEDMRMQTLPHAQLASPGYQIWLRAFLRALDECAPDDAKEFAERAVDIYQKRWVDSSVDNRERLDESEWLITLQTRRESEMLDQALQDQGLVEN</sequence>
<comment type="caution">
    <text evidence="1">The sequence shown here is derived from an EMBL/GenBank/DDBJ whole genome shotgun (WGS) entry which is preliminary data.</text>
</comment>
<evidence type="ECO:0000313" key="2">
    <source>
        <dbReference type="Proteomes" id="UP000035369"/>
    </source>
</evidence>
<evidence type="ECO:0000313" key="1">
    <source>
        <dbReference type="EMBL" id="KLC12410.1"/>
    </source>
</evidence>
<dbReference type="Proteomes" id="UP000035369">
    <property type="component" value="Unassembled WGS sequence"/>
</dbReference>
<name>A0ABR5EYC8_XANPE</name>
<gene>
    <name evidence="1" type="ORF">XP315_00205</name>
</gene>
<dbReference type="EMBL" id="JZUY01000004">
    <property type="protein sequence ID" value="KLC12410.1"/>
    <property type="molecule type" value="Genomic_DNA"/>
</dbReference>
<organism evidence="1 2">
    <name type="scientific">Xanthomonas perforans</name>
    <dbReference type="NCBI Taxonomy" id="442694"/>
    <lineage>
        <taxon>Bacteria</taxon>
        <taxon>Pseudomonadati</taxon>
        <taxon>Pseudomonadota</taxon>
        <taxon>Gammaproteobacteria</taxon>
        <taxon>Lysobacterales</taxon>
        <taxon>Lysobacteraceae</taxon>
        <taxon>Xanthomonas</taxon>
    </lineage>
</organism>
<proteinExistence type="predicted"/>
<accession>A0ABR5EYC8</accession>
<reference evidence="1 2" key="1">
    <citation type="submission" date="2015-02" db="EMBL/GenBank/DDBJ databases">
        <title>Whole genome sequencing of multiple isolates of three species of pepper and tomato-infecting xanthomonads reveals genetic diversity in field strains and pinpoints effectors responsible for host specificity.</title>
        <authorList>
            <person name="Schwartz A."/>
            <person name="Dahlbeck D."/>
            <person name="Staskawicz B."/>
            <person name="Bart R."/>
            <person name="Potnis N."/>
            <person name="Minsavage G."/>
            <person name="Timilsina S."/>
            <person name="Goss E."/>
            <person name="Jones J."/>
            <person name="Vallad G."/>
            <person name="Barak J."/>
            <person name="Miller S."/>
            <person name="Ritchie D."/>
            <person name="Martins J.Jr."/>
            <person name="Patane J.S."/>
            <person name="Setubal J.C."/>
        </authorList>
    </citation>
    <scope>NUCLEOTIDE SEQUENCE [LARGE SCALE GENOMIC DNA]</scope>
    <source>
        <strain evidence="1 2">Xp3-15</strain>
    </source>
</reference>
<feature type="non-terminal residue" evidence="1">
    <location>
        <position position="114"/>
    </location>
</feature>
<keyword evidence="2" id="KW-1185">Reference proteome</keyword>
<protein>
    <submittedName>
        <fullName evidence="1">Uncharacterized protein</fullName>
    </submittedName>
</protein>